<dbReference type="PROSITE" id="PS00194">
    <property type="entry name" value="THIOREDOXIN_1"/>
    <property type="match status" value="1"/>
</dbReference>
<keyword evidence="2" id="KW-0732">Signal</keyword>
<dbReference type="Gene3D" id="3.40.30.10">
    <property type="entry name" value="Glutaredoxin"/>
    <property type="match status" value="1"/>
</dbReference>
<dbReference type="Proteomes" id="UP000239068">
    <property type="component" value="Unassembled WGS sequence"/>
</dbReference>
<keyword evidence="5" id="KW-1185">Reference proteome</keyword>
<protein>
    <submittedName>
        <fullName evidence="4">Thioredoxin family protein</fullName>
    </submittedName>
</protein>
<feature type="chain" id="PRO_5015454285" evidence="2">
    <location>
        <begin position="21"/>
        <end position="182"/>
    </location>
</feature>
<feature type="signal peptide" evidence="2">
    <location>
        <begin position="1"/>
        <end position="20"/>
    </location>
</feature>
<evidence type="ECO:0000256" key="2">
    <source>
        <dbReference type="SAM" id="SignalP"/>
    </source>
</evidence>
<evidence type="ECO:0000256" key="1">
    <source>
        <dbReference type="ARBA" id="ARBA00023284"/>
    </source>
</evidence>
<keyword evidence="1" id="KW-0676">Redox-active center</keyword>
<evidence type="ECO:0000259" key="3">
    <source>
        <dbReference type="Pfam" id="PF13098"/>
    </source>
</evidence>
<gene>
    <name evidence="4" type="ORF">BTO16_16530</name>
</gene>
<accession>A0A2S7WIK5</accession>
<dbReference type="InterPro" id="IPR036249">
    <property type="entry name" value="Thioredoxin-like_sf"/>
</dbReference>
<evidence type="ECO:0000313" key="4">
    <source>
        <dbReference type="EMBL" id="PQJ77430.1"/>
    </source>
</evidence>
<evidence type="ECO:0000313" key="5">
    <source>
        <dbReference type="Proteomes" id="UP000239068"/>
    </source>
</evidence>
<reference evidence="4 5" key="1">
    <citation type="submission" date="2016-12" db="EMBL/GenBank/DDBJ databases">
        <title>Trade-off between light-utilization and light-protection in marine flavobacteria.</title>
        <authorList>
            <person name="Kumagai Y."/>
            <person name="Yoshizawa S."/>
            <person name="Kogure K."/>
            <person name="Iwasaki W."/>
        </authorList>
    </citation>
    <scope>NUCLEOTIDE SEQUENCE [LARGE SCALE GENOMIC DNA]</scope>
    <source>
        <strain evidence="4 5">ATCC 43844</strain>
    </source>
</reference>
<dbReference type="Pfam" id="PF13098">
    <property type="entry name" value="Thioredoxin_2"/>
    <property type="match status" value="1"/>
</dbReference>
<name>A0A2S7WIK5_9FLAO</name>
<dbReference type="InterPro" id="IPR017937">
    <property type="entry name" value="Thioredoxin_CS"/>
</dbReference>
<proteinExistence type="predicted"/>
<dbReference type="InterPro" id="IPR012336">
    <property type="entry name" value="Thioredoxin-like_fold"/>
</dbReference>
<organism evidence="4 5">
    <name type="scientific">Polaribacter glomeratus</name>
    <dbReference type="NCBI Taxonomy" id="102"/>
    <lineage>
        <taxon>Bacteria</taxon>
        <taxon>Pseudomonadati</taxon>
        <taxon>Bacteroidota</taxon>
        <taxon>Flavobacteriia</taxon>
        <taxon>Flavobacteriales</taxon>
        <taxon>Flavobacteriaceae</taxon>
    </lineage>
</organism>
<dbReference type="AlphaFoldDB" id="A0A2S7WIK5"/>
<comment type="caution">
    <text evidence="4">The sequence shown here is derived from an EMBL/GenBank/DDBJ whole genome shotgun (WGS) entry which is preliminary data.</text>
</comment>
<sequence>MMKKIILLITILAFNLKATSQEINWMPLNKALALQKENPKKIMMDIYTNWCGPCKLLDKETFHNKDVVAYVNKHYYAVKFNGEGNEPVNYKGDSFGNPSYDATKANKRNSSHEFANYMGINAYPTIAFLNETGDFVIPLKGFYGPQQLEFYLKMLVDDKHIELTSQEKFNEYQKAFKPAFKS</sequence>
<dbReference type="SUPFAM" id="SSF52833">
    <property type="entry name" value="Thioredoxin-like"/>
    <property type="match status" value="1"/>
</dbReference>
<feature type="domain" description="Thioredoxin-like fold" evidence="3">
    <location>
        <begin position="36"/>
        <end position="149"/>
    </location>
</feature>
<dbReference type="EMBL" id="MSCM01000002">
    <property type="protein sequence ID" value="PQJ77430.1"/>
    <property type="molecule type" value="Genomic_DNA"/>
</dbReference>